<reference evidence="2 3" key="1">
    <citation type="journal article" date="2007" name="Proc. Natl. Acad. Sci. U.S.A.">
        <title>Independent sorting-out of thousands of duplicated gene pairs in two yeast species descended from a whole-genome duplication.</title>
        <authorList>
            <person name="Scannell D.R."/>
            <person name="Frank A.C."/>
            <person name="Conant G.C."/>
            <person name="Byrne K.P."/>
            <person name="Woolfit M."/>
            <person name="Wolfe K.H."/>
        </authorList>
    </citation>
    <scope>NUCLEOTIDE SEQUENCE [LARGE SCALE GENOMIC DNA]</scope>
    <source>
        <strain evidence="3">ATCC 22028 / DSM 70294 / BCRC 21397 / CBS 2163 / NBRC 10782 / NRRL Y-8283 / UCD 57-17</strain>
    </source>
</reference>
<dbReference type="HOGENOM" id="CLU_662574_0_0_1"/>
<dbReference type="Proteomes" id="UP000000267">
    <property type="component" value="Unassembled WGS sequence"/>
</dbReference>
<keyword evidence="3" id="KW-1185">Reference proteome</keyword>
<dbReference type="GeneID" id="5546968"/>
<proteinExistence type="predicted"/>
<evidence type="ECO:0000313" key="2">
    <source>
        <dbReference type="EMBL" id="EDO18665.1"/>
    </source>
</evidence>
<name>A7TG95_VANPO</name>
<sequence>MIQLSTKRVTVRVESYPLRNCGSAAVSKAEMDDSIDLIQILEEQIHQMELQREKIWLDTNIDDKIKIKETTELMSQVEQIRQLIKDAKIESNQNSNDITENKTQHKNMNYDNKDIHHVEKDDKLIFTMYKGLYESNLIPKKDEFGFYYEIKKRNQDIIKFYFETQTAKIDFTLSKIDDLHFWINSLRNFLRRWSFTDFTVPNKDTELSMDENDIIKHAIYESTHSYHKHIVNNERTAKDIYDNLKKRYTNRYSTFIIEQMWENILIDASCSDIEKMDDDLNSMVVIEYNSIKFNHVSHTITNEFINRKIKKCIHIYLDRAVDSYIVSEKLKRRNIDINPVDYIEYIGTTIRSIREKNDIYDIEIKLCNNCQSAFHSAKNCRFRSYLRQSGTRPFHDKSKKSGKPNWNRNKDNSSG</sequence>
<gene>
    <name evidence="2" type="ORF">Kpol_1055p20</name>
</gene>
<dbReference type="eggNOG" id="ENOG502SXF7">
    <property type="taxonomic scope" value="Eukaryota"/>
</dbReference>
<feature type="region of interest" description="Disordered" evidence="1">
    <location>
        <begin position="391"/>
        <end position="415"/>
    </location>
</feature>
<dbReference type="KEGG" id="vpo:Kpol_1055p20"/>
<dbReference type="AlphaFoldDB" id="A7TG95"/>
<evidence type="ECO:0000256" key="1">
    <source>
        <dbReference type="SAM" id="MobiDB-lite"/>
    </source>
</evidence>
<protein>
    <submittedName>
        <fullName evidence="2">Tkp4 protein</fullName>
    </submittedName>
</protein>
<accession>A7TG95</accession>
<dbReference type="FunCoup" id="A7TG95">
    <property type="interactions" value="31"/>
</dbReference>
<dbReference type="EMBL" id="DS480386">
    <property type="protein sequence ID" value="EDO18665.1"/>
    <property type="molecule type" value="Genomic_DNA"/>
</dbReference>
<evidence type="ECO:0000313" key="3">
    <source>
        <dbReference type="Proteomes" id="UP000000267"/>
    </source>
</evidence>
<dbReference type="RefSeq" id="XP_001646523.1">
    <property type="nucleotide sequence ID" value="XM_001646473.1"/>
</dbReference>
<organism evidence="3">
    <name type="scientific">Vanderwaltozyma polyspora (strain ATCC 22028 / DSM 70294 / BCRC 21397 / CBS 2163 / NBRC 10782 / NRRL Y-8283 / UCD 57-17)</name>
    <name type="common">Kluyveromyces polysporus</name>
    <dbReference type="NCBI Taxonomy" id="436907"/>
    <lineage>
        <taxon>Eukaryota</taxon>
        <taxon>Fungi</taxon>
        <taxon>Dikarya</taxon>
        <taxon>Ascomycota</taxon>
        <taxon>Saccharomycotina</taxon>
        <taxon>Saccharomycetes</taxon>
        <taxon>Saccharomycetales</taxon>
        <taxon>Saccharomycetaceae</taxon>
        <taxon>Vanderwaltozyma</taxon>
    </lineage>
</organism>
<dbReference type="PhylomeDB" id="A7TG95"/>
<dbReference type="InParanoid" id="A7TG95"/>